<keyword evidence="1" id="KW-0732">Signal</keyword>
<feature type="chain" id="PRO_5042967056" evidence="1">
    <location>
        <begin position="19"/>
        <end position="203"/>
    </location>
</feature>
<dbReference type="AlphaFoldDB" id="A0AAN9FUR4"/>
<evidence type="ECO:0000313" key="3">
    <source>
        <dbReference type="Proteomes" id="UP001381693"/>
    </source>
</evidence>
<organism evidence="2 3">
    <name type="scientific">Halocaridina rubra</name>
    <name type="common">Hawaiian red shrimp</name>
    <dbReference type="NCBI Taxonomy" id="373956"/>
    <lineage>
        <taxon>Eukaryota</taxon>
        <taxon>Metazoa</taxon>
        <taxon>Ecdysozoa</taxon>
        <taxon>Arthropoda</taxon>
        <taxon>Crustacea</taxon>
        <taxon>Multicrustacea</taxon>
        <taxon>Malacostraca</taxon>
        <taxon>Eumalacostraca</taxon>
        <taxon>Eucarida</taxon>
        <taxon>Decapoda</taxon>
        <taxon>Pleocyemata</taxon>
        <taxon>Caridea</taxon>
        <taxon>Atyoidea</taxon>
        <taxon>Atyidae</taxon>
        <taxon>Halocaridina</taxon>
    </lineage>
</organism>
<feature type="signal peptide" evidence="1">
    <location>
        <begin position="1"/>
        <end position="18"/>
    </location>
</feature>
<reference evidence="2 3" key="1">
    <citation type="submission" date="2023-11" db="EMBL/GenBank/DDBJ databases">
        <title>Halocaridina rubra genome assembly.</title>
        <authorList>
            <person name="Smith C."/>
        </authorList>
    </citation>
    <scope>NUCLEOTIDE SEQUENCE [LARGE SCALE GENOMIC DNA]</scope>
    <source>
        <strain evidence="2">EP-1</strain>
        <tissue evidence="2">Whole</tissue>
    </source>
</reference>
<evidence type="ECO:0000256" key="1">
    <source>
        <dbReference type="SAM" id="SignalP"/>
    </source>
</evidence>
<accession>A0AAN9FUR4</accession>
<name>A0AAN9FUR4_HALRR</name>
<proteinExistence type="predicted"/>
<dbReference type="Proteomes" id="UP001381693">
    <property type="component" value="Unassembled WGS sequence"/>
</dbReference>
<comment type="caution">
    <text evidence="2">The sequence shown here is derived from an EMBL/GenBank/DDBJ whole genome shotgun (WGS) entry which is preliminary data.</text>
</comment>
<protein>
    <submittedName>
        <fullName evidence="2">Uncharacterized protein</fullName>
    </submittedName>
</protein>
<sequence length="203" mass="21915">MVALSITILSVCLHAAFCLPILPEIPEQWDLGPMGIEDVYSGRYVSGMSDRGNGGFGSRVDIPLSNLLRQRFEAAATSRAHTQHAQLHAPEGYILLTKREEEEGKEYPSMGLGVLSNMQKFFNELRTNVDSVEEVAALSKELGAKSGAINPEDFLALLAKHRAKSAQVLGAGGSSPRAKSNMGSALYGYNHDDQPYVHSGLGK</sequence>
<dbReference type="EMBL" id="JAXCGZ010000059">
    <property type="protein sequence ID" value="KAK7086882.1"/>
    <property type="molecule type" value="Genomic_DNA"/>
</dbReference>
<gene>
    <name evidence="2" type="ORF">SK128_020949</name>
</gene>
<keyword evidence="3" id="KW-1185">Reference proteome</keyword>
<evidence type="ECO:0000313" key="2">
    <source>
        <dbReference type="EMBL" id="KAK7086882.1"/>
    </source>
</evidence>